<evidence type="ECO:0000313" key="2">
    <source>
        <dbReference type="Proteomes" id="UP000000260"/>
    </source>
</evidence>
<proteinExistence type="predicted"/>
<dbReference type="EMBL" id="CP000783">
    <property type="protein sequence ID" value="ABU78339.1"/>
    <property type="molecule type" value="Genomic_DNA"/>
</dbReference>
<reference evidence="1 2" key="1">
    <citation type="journal article" date="2010" name="PLoS ONE">
        <title>Genome sequence of Cronobacter sakazakii BAA-894 and comparative genomic hybridization analysis with other Cronobacter species.</title>
        <authorList>
            <person name="Kucerova E."/>
            <person name="Clifton S.W."/>
            <person name="Xia X.Q."/>
            <person name="Long F."/>
            <person name="Porwollik S."/>
            <person name="Fulton L."/>
            <person name="Fronick C."/>
            <person name="Minx P."/>
            <person name="Kyung K."/>
            <person name="Warren W."/>
            <person name="Fulton R."/>
            <person name="Feng D."/>
            <person name="Wollam A."/>
            <person name="Shah N."/>
            <person name="Bhonagiri V."/>
            <person name="Nash W.E."/>
            <person name="Hallsworth-Pepin K."/>
            <person name="Wilson R.K."/>
            <person name="McClelland M."/>
            <person name="Forsythe S.J."/>
        </authorList>
    </citation>
    <scope>NUCLEOTIDE SEQUENCE [LARGE SCALE GENOMIC DNA]</scope>
    <source>
        <strain evidence="1 2">ATCC BAA-894</strain>
    </source>
</reference>
<keyword evidence="2" id="KW-1185">Reference proteome</keyword>
<dbReference type="AlphaFoldDB" id="A7MEM8"/>
<name>A7MEM8_CROS8</name>
<dbReference type="HOGENOM" id="CLU_3232448_0_0_6"/>
<dbReference type="Proteomes" id="UP000000260">
    <property type="component" value="Chromosome"/>
</dbReference>
<sequence>MLAGSPARRAVFMAGSWQGRALLLQRHFGFNFSNFVDTAKHHE</sequence>
<accession>A7MEM8</accession>
<protein>
    <submittedName>
        <fullName evidence="1">Uncharacterized protein</fullName>
    </submittedName>
</protein>
<organism evidence="1 2">
    <name type="scientific">Cronobacter sakazakii (strain ATCC BAA-894)</name>
    <name type="common">Enterobacter sakazakii</name>
    <dbReference type="NCBI Taxonomy" id="290339"/>
    <lineage>
        <taxon>Bacteria</taxon>
        <taxon>Pseudomonadati</taxon>
        <taxon>Pseudomonadota</taxon>
        <taxon>Gammaproteobacteria</taxon>
        <taxon>Enterobacterales</taxon>
        <taxon>Enterobacteriaceae</taxon>
        <taxon>Cronobacter</taxon>
    </lineage>
</organism>
<gene>
    <name evidence="1" type="ordered locus">ESA_03111</name>
</gene>
<dbReference type="KEGG" id="esa:ESA_03111"/>
<evidence type="ECO:0000313" key="1">
    <source>
        <dbReference type="EMBL" id="ABU78339.1"/>
    </source>
</evidence>